<sequence>MYFKCQNKITKDGIVLKKDWSEESALLYQMYRVNNAINTTFDAYISISQSRFEILALIYQDTEISQSDLQKKVTLDKAAVARHLKQLEDQKIVSRRRKDGDNRIILVQLTDYGTEVIENSQKEKEQFARGLLNNISDTEFNMLQKVLEQLNENVKQMKNNA</sequence>
<feature type="domain" description="HTH marR-type" evidence="4">
    <location>
        <begin position="23"/>
        <end position="152"/>
    </location>
</feature>
<keyword evidence="2" id="KW-0238">DNA-binding</keyword>
<reference evidence="6" key="1">
    <citation type="journal article" date="2019" name="Int. J. Syst. Evol. Microbiol.">
        <title>The Global Catalogue of Microorganisms (GCM) 10K type strain sequencing project: providing services to taxonomists for standard genome sequencing and annotation.</title>
        <authorList>
            <consortium name="The Broad Institute Genomics Platform"/>
            <consortium name="The Broad Institute Genome Sequencing Center for Infectious Disease"/>
            <person name="Wu L."/>
            <person name="Ma J."/>
        </authorList>
    </citation>
    <scope>NUCLEOTIDE SEQUENCE [LARGE SCALE GENOMIC DNA]</scope>
    <source>
        <strain evidence="6">CGMCC 1.15067</strain>
    </source>
</reference>
<dbReference type="PANTHER" id="PTHR42756:SF1">
    <property type="entry name" value="TRANSCRIPTIONAL REPRESSOR OF EMRAB OPERON"/>
    <property type="match status" value="1"/>
</dbReference>
<dbReference type="EMBL" id="JBHUGF010000010">
    <property type="protein sequence ID" value="MFD1990465.1"/>
    <property type="molecule type" value="Genomic_DNA"/>
</dbReference>
<evidence type="ECO:0000256" key="3">
    <source>
        <dbReference type="ARBA" id="ARBA00023163"/>
    </source>
</evidence>
<keyword evidence="3" id="KW-0804">Transcription</keyword>
<dbReference type="Gene3D" id="1.10.10.10">
    <property type="entry name" value="Winged helix-like DNA-binding domain superfamily/Winged helix DNA-binding domain"/>
    <property type="match status" value="1"/>
</dbReference>
<accession>A0ABW4UVM0</accession>
<dbReference type="InterPro" id="IPR011991">
    <property type="entry name" value="ArsR-like_HTH"/>
</dbReference>
<keyword evidence="1" id="KW-0805">Transcription regulation</keyword>
<evidence type="ECO:0000313" key="5">
    <source>
        <dbReference type="EMBL" id="MFD1990465.1"/>
    </source>
</evidence>
<evidence type="ECO:0000313" key="6">
    <source>
        <dbReference type="Proteomes" id="UP001597403"/>
    </source>
</evidence>
<name>A0ABW4UVM0_9BACL</name>
<protein>
    <submittedName>
        <fullName evidence="5">MarR family winged helix-turn-helix transcriptional regulator</fullName>
    </submittedName>
</protein>
<dbReference type="CDD" id="cd00090">
    <property type="entry name" value="HTH_ARSR"/>
    <property type="match status" value="1"/>
</dbReference>
<dbReference type="InterPro" id="IPR000835">
    <property type="entry name" value="HTH_MarR-typ"/>
</dbReference>
<dbReference type="PRINTS" id="PR00598">
    <property type="entry name" value="HTHMARR"/>
</dbReference>
<organism evidence="5 6">
    <name type="scientific">Paenibacillus nicotianae</name>
    <dbReference type="NCBI Taxonomy" id="1526551"/>
    <lineage>
        <taxon>Bacteria</taxon>
        <taxon>Bacillati</taxon>
        <taxon>Bacillota</taxon>
        <taxon>Bacilli</taxon>
        <taxon>Bacillales</taxon>
        <taxon>Paenibacillaceae</taxon>
        <taxon>Paenibacillus</taxon>
    </lineage>
</organism>
<evidence type="ECO:0000256" key="1">
    <source>
        <dbReference type="ARBA" id="ARBA00023015"/>
    </source>
</evidence>
<dbReference type="PROSITE" id="PS50995">
    <property type="entry name" value="HTH_MARR_2"/>
    <property type="match status" value="1"/>
</dbReference>
<evidence type="ECO:0000259" key="4">
    <source>
        <dbReference type="PROSITE" id="PS50995"/>
    </source>
</evidence>
<dbReference type="Proteomes" id="UP001597403">
    <property type="component" value="Unassembled WGS sequence"/>
</dbReference>
<dbReference type="SUPFAM" id="SSF46785">
    <property type="entry name" value="Winged helix' DNA-binding domain"/>
    <property type="match status" value="1"/>
</dbReference>
<evidence type="ECO:0000256" key="2">
    <source>
        <dbReference type="ARBA" id="ARBA00023125"/>
    </source>
</evidence>
<dbReference type="SMART" id="SM00347">
    <property type="entry name" value="HTH_MARR"/>
    <property type="match status" value="1"/>
</dbReference>
<keyword evidence="6" id="KW-1185">Reference proteome</keyword>
<dbReference type="RefSeq" id="WP_204824153.1">
    <property type="nucleotide sequence ID" value="NZ_JBHUGF010000010.1"/>
</dbReference>
<proteinExistence type="predicted"/>
<comment type="caution">
    <text evidence="5">The sequence shown here is derived from an EMBL/GenBank/DDBJ whole genome shotgun (WGS) entry which is preliminary data.</text>
</comment>
<dbReference type="Pfam" id="PF01047">
    <property type="entry name" value="MarR"/>
    <property type="match status" value="1"/>
</dbReference>
<dbReference type="PANTHER" id="PTHR42756">
    <property type="entry name" value="TRANSCRIPTIONAL REGULATOR, MARR"/>
    <property type="match status" value="1"/>
</dbReference>
<gene>
    <name evidence="5" type="ORF">ACFSGI_10890</name>
</gene>
<dbReference type="InterPro" id="IPR036388">
    <property type="entry name" value="WH-like_DNA-bd_sf"/>
</dbReference>
<dbReference type="InterPro" id="IPR036390">
    <property type="entry name" value="WH_DNA-bd_sf"/>
</dbReference>